<sequence length="198" mass="22278">MTGLTMNIPSASSPAPALPWYRHRWPWFLMLGPGLVVIAGLITAYIAWHGQDGLVVDDYYKEGKAINQNLARDTQAKAWGLTATLQLQPTTNDAPRRFTVTLQTKAPPLAENKPAYTPPQGLRLRLIHPTQAKQDQLIALQYQTHTGEWLGTLPTLGEQHQTTRWIILLEDTEFRWRLQGHWLLSADQPTPSLMLGTP</sequence>
<reference evidence="2 3" key="1">
    <citation type="journal article" date="2018" name="Int. J. Syst. Evol. Microbiol.">
        <title>Parvibium lacunae gen. nov., sp. nov., a new member of the family Alcaligenaceae isolated from a freshwater pond.</title>
        <authorList>
            <person name="Chen W.M."/>
            <person name="Xie P.B."/>
            <person name="Hsu M.Y."/>
            <person name="Sheu S.Y."/>
        </authorList>
    </citation>
    <scope>NUCLEOTIDE SEQUENCE [LARGE SCALE GENOMIC DNA]</scope>
    <source>
        <strain evidence="2 3">KMB9</strain>
    </source>
</reference>
<keyword evidence="3" id="KW-1185">Reference proteome</keyword>
<protein>
    <recommendedName>
        <fullName evidence="4">Nitrogen fixation protein FixH</fullName>
    </recommendedName>
</protein>
<comment type="caution">
    <text evidence="2">The sequence shown here is derived from an EMBL/GenBank/DDBJ whole genome shotgun (WGS) entry which is preliminary data.</text>
</comment>
<name>A0A368L3A4_9BURK</name>
<dbReference type="AlphaFoldDB" id="A0A368L3A4"/>
<dbReference type="InterPro" id="IPR008620">
    <property type="entry name" value="FixH"/>
</dbReference>
<dbReference type="EMBL" id="QPGB01000002">
    <property type="protein sequence ID" value="RCS58071.1"/>
    <property type="molecule type" value="Genomic_DNA"/>
</dbReference>
<evidence type="ECO:0000313" key="3">
    <source>
        <dbReference type="Proteomes" id="UP000252357"/>
    </source>
</evidence>
<dbReference type="Proteomes" id="UP000252357">
    <property type="component" value="Unassembled WGS sequence"/>
</dbReference>
<evidence type="ECO:0000313" key="2">
    <source>
        <dbReference type="EMBL" id="RCS58071.1"/>
    </source>
</evidence>
<evidence type="ECO:0000256" key="1">
    <source>
        <dbReference type="SAM" id="Phobius"/>
    </source>
</evidence>
<organism evidence="2 3">
    <name type="scientific">Parvibium lacunae</name>
    <dbReference type="NCBI Taxonomy" id="1888893"/>
    <lineage>
        <taxon>Bacteria</taxon>
        <taxon>Pseudomonadati</taxon>
        <taxon>Pseudomonadota</taxon>
        <taxon>Betaproteobacteria</taxon>
        <taxon>Burkholderiales</taxon>
        <taxon>Alcaligenaceae</taxon>
        <taxon>Parvibium</taxon>
    </lineage>
</organism>
<evidence type="ECO:0008006" key="4">
    <source>
        <dbReference type="Google" id="ProtNLM"/>
    </source>
</evidence>
<keyword evidence="1" id="KW-0472">Membrane</keyword>
<keyword evidence="1" id="KW-1133">Transmembrane helix</keyword>
<keyword evidence="1" id="KW-0812">Transmembrane</keyword>
<accession>A0A368L3A4</accession>
<feature type="transmembrane region" description="Helical" evidence="1">
    <location>
        <begin position="27"/>
        <end position="48"/>
    </location>
</feature>
<proteinExistence type="predicted"/>
<gene>
    <name evidence="2" type="ORF">DU000_04310</name>
</gene>
<dbReference type="Pfam" id="PF05751">
    <property type="entry name" value="FixH"/>
    <property type="match status" value="1"/>
</dbReference>